<dbReference type="EMBL" id="OZ035831">
    <property type="protein sequence ID" value="CAL1615174.1"/>
    <property type="molecule type" value="Genomic_DNA"/>
</dbReference>
<feature type="region of interest" description="Disordered" evidence="1">
    <location>
        <begin position="56"/>
        <end position="95"/>
    </location>
</feature>
<evidence type="ECO:0000256" key="1">
    <source>
        <dbReference type="SAM" id="MobiDB-lite"/>
    </source>
</evidence>
<dbReference type="AlphaFoldDB" id="A0AAV2MPC0"/>
<dbReference type="Proteomes" id="UP001497482">
    <property type="component" value="Chromosome 9"/>
</dbReference>
<gene>
    <name evidence="2" type="ORF">KC01_LOCUS41168</name>
</gene>
<feature type="compositionally biased region" description="Low complexity" evidence="1">
    <location>
        <begin position="8"/>
        <end position="22"/>
    </location>
</feature>
<proteinExistence type="predicted"/>
<feature type="compositionally biased region" description="Basic and acidic residues" evidence="1">
    <location>
        <begin position="57"/>
        <end position="85"/>
    </location>
</feature>
<reference evidence="2 3" key="1">
    <citation type="submission" date="2024-04" db="EMBL/GenBank/DDBJ databases">
        <authorList>
            <person name="Waldvogel A.-M."/>
            <person name="Schoenle A."/>
        </authorList>
    </citation>
    <scope>NUCLEOTIDE SEQUENCE [LARGE SCALE GENOMIC DNA]</scope>
</reference>
<sequence>MWVVVRSLLSPPSSLPSPLSSLPSPPSPLHPPPSPLHPPLSTLLPPLSSHCIRHRAEKSLVRVREERPGRSQRGENRKESERREQGGVGEEVAER</sequence>
<keyword evidence="3" id="KW-1185">Reference proteome</keyword>
<feature type="region of interest" description="Disordered" evidence="1">
    <location>
        <begin position="8"/>
        <end position="42"/>
    </location>
</feature>
<feature type="compositionally biased region" description="Pro residues" evidence="1">
    <location>
        <begin position="23"/>
        <end position="38"/>
    </location>
</feature>
<organism evidence="2 3">
    <name type="scientific">Knipowitschia caucasica</name>
    <name type="common">Caucasian dwarf goby</name>
    <name type="synonym">Pomatoschistus caucasicus</name>
    <dbReference type="NCBI Taxonomy" id="637954"/>
    <lineage>
        <taxon>Eukaryota</taxon>
        <taxon>Metazoa</taxon>
        <taxon>Chordata</taxon>
        <taxon>Craniata</taxon>
        <taxon>Vertebrata</taxon>
        <taxon>Euteleostomi</taxon>
        <taxon>Actinopterygii</taxon>
        <taxon>Neopterygii</taxon>
        <taxon>Teleostei</taxon>
        <taxon>Neoteleostei</taxon>
        <taxon>Acanthomorphata</taxon>
        <taxon>Gobiaria</taxon>
        <taxon>Gobiiformes</taxon>
        <taxon>Gobioidei</taxon>
        <taxon>Gobiidae</taxon>
        <taxon>Gobiinae</taxon>
        <taxon>Knipowitschia</taxon>
    </lineage>
</organism>
<name>A0AAV2MPC0_KNICA</name>
<evidence type="ECO:0000313" key="3">
    <source>
        <dbReference type="Proteomes" id="UP001497482"/>
    </source>
</evidence>
<evidence type="ECO:0000313" key="2">
    <source>
        <dbReference type="EMBL" id="CAL1615174.1"/>
    </source>
</evidence>
<protein>
    <submittedName>
        <fullName evidence="2">Uncharacterized protein</fullName>
    </submittedName>
</protein>
<accession>A0AAV2MPC0</accession>